<evidence type="ECO:0000256" key="1">
    <source>
        <dbReference type="ARBA" id="ARBA00001602"/>
    </source>
</evidence>
<keyword evidence="3 7" id="KW-0133">Cell shape</keyword>
<keyword evidence="5 7" id="KW-0413">Isomerase</keyword>
<gene>
    <name evidence="7 8" type="primary">murI</name>
    <name evidence="8" type="ORF">CGC50_09845</name>
</gene>
<reference evidence="9" key="1">
    <citation type="submission" date="2017-06" db="EMBL/GenBank/DDBJ databases">
        <title>Capnocytophaga spp. assemblies.</title>
        <authorList>
            <person name="Gulvik C.A."/>
        </authorList>
    </citation>
    <scope>NUCLEOTIDE SEQUENCE [LARGE SCALE GENOMIC DNA]</scope>
    <source>
        <strain evidence="9">H1496</strain>
    </source>
</reference>
<dbReference type="SUPFAM" id="SSF53681">
    <property type="entry name" value="Aspartate/glutamate racemase"/>
    <property type="match status" value="2"/>
</dbReference>
<feature type="binding site" evidence="7">
    <location>
        <begin position="73"/>
        <end position="74"/>
    </location>
    <ligand>
        <name>substrate</name>
    </ligand>
</feature>
<dbReference type="EC" id="5.1.1.3" evidence="2 7"/>
<dbReference type="InterPro" id="IPR001920">
    <property type="entry name" value="Asp/Glu_race"/>
</dbReference>
<dbReference type="GO" id="GO:0008360">
    <property type="term" value="P:regulation of cell shape"/>
    <property type="evidence" value="ECO:0007669"/>
    <property type="project" value="UniProtKB-KW"/>
</dbReference>
<dbReference type="InterPro" id="IPR018187">
    <property type="entry name" value="Asp/Glu_racemase_AS_1"/>
</dbReference>
<evidence type="ECO:0000256" key="2">
    <source>
        <dbReference type="ARBA" id="ARBA00013090"/>
    </source>
</evidence>
<evidence type="ECO:0000256" key="5">
    <source>
        <dbReference type="ARBA" id="ARBA00023235"/>
    </source>
</evidence>
<comment type="function">
    <text evidence="7">Provides the (R)-glutamate required for cell wall biosynthesis.</text>
</comment>
<keyword evidence="4 7" id="KW-0573">Peptidoglycan synthesis</keyword>
<dbReference type="Proteomes" id="UP000217250">
    <property type="component" value="Chromosome"/>
</dbReference>
<protein>
    <recommendedName>
        <fullName evidence="2 7">Glutamate racemase</fullName>
        <ecNumber evidence="2 7">5.1.1.3</ecNumber>
    </recommendedName>
</protein>
<proteinExistence type="inferred from homology"/>
<keyword evidence="6 7" id="KW-0961">Cell wall biogenesis/degradation</keyword>
<sequence length="260" mass="28892">MISPIGLFDSGVGGTTIWRDVVRQLPWESTLYLADSLNAPYGEKSSEEIIALCEKNTEYLLDHHSKLIIVACNTATTNAITHLRAKYKVPFIGIEPAIKPAGLYSQTKTIGVLATQSTLKSAFFANTCQQLLDKGINVLKQEGIGLVPLIEEGKIDTPEMMALLEQYLRPMVAEGMDYLVLGCTHYPYLTSLISEILPENVRIMDSAQAVAKQTERILSQNNLLAKKEEHVPSHLWLTNKNAEILQSFAPEGVRVLYEDF</sequence>
<dbReference type="UniPathway" id="UPA00219"/>
<dbReference type="GO" id="GO:0009252">
    <property type="term" value="P:peptidoglycan biosynthetic process"/>
    <property type="evidence" value="ECO:0007669"/>
    <property type="project" value="UniProtKB-UniRule"/>
</dbReference>
<evidence type="ECO:0000313" key="9">
    <source>
        <dbReference type="Proteomes" id="UP000217250"/>
    </source>
</evidence>
<dbReference type="RefSeq" id="WP_095910692.1">
    <property type="nucleotide sequence ID" value="NZ_CP022386.1"/>
</dbReference>
<feature type="active site" description="Proton donor/acceptor" evidence="7">
    <location>
        <position position="183"/>
    </location>
</feature>
<dbReference type="Pfam" id="PF01177">
    <property type="entry name" value="Asp_Glu_race"/>
    <property type="match status" value="1"/>
</dbReference>
<accession>A0A250FTM6</accession>
<dbReference type="Gene3D" id="3.40.50.1860">
    <property type="match status" value="2"/>
</dbReference>
<dbReference type="InterPro" id="IPR004391">
    <property type="entry name" value="Glu_race"/>
</dbReference>
<dbReference type="NCBIfam" id="TIGR00067">
    <property type="entry name" value="glut_race"/>
    <property type="match status" value="1"/>
</dbReference>
<feature type="binding site" evidence="7">
    <location>
        <begin position="9"/>
        <end position="10"/>
    </location>
    <ligand>
        <name>substrate</name>
    </ligand>
</feature>
<feature type="binding site" evidence="7">
    <location>
        <begin position="184"/>
        <end position="185"/>
    </location>
    <ligand>
        <name>substrate</name>
    </ligand>
</feature>
<comment type="similarity">
    <text evidence="7">Belongs to the aspartate/glutamate racemases family.</text>
</comment>
<dbReference type="PROSITE" id="PS00924">
    <property type="entry name" value="ASP_GLU_RACEMASE_2"/>
    <property type="match status" value="1"/>
</dbReference>
<comment type="catalytic activity">
    <reaction evidence="1 7">
        <text>L-glutamate = D-glutamate</text>
        <dbReference type="Rhea" id="RHEA:12813"/>
        <dbReference type="ChEBI" id="CHEBI:29985"/>
        <dbReference type="ChEBI" id="CHEBI:29986"/>
        <dbReference type="EC" id="5.1.1.3"/>
    </reaction>
</comment>
<comment type="pathway">
    <text evidence="7">Cell wall biogenesis; peptidoglycan biosynthesis.</text>
</comment>
<dbReference type="KEGG" id="cgh:CGC50_09845"/>
<evidence type="ECO:0000256" key="4">
    <source>
        <dbReference type="ARBA" id="ARBA00022984"/>
    </source>
</evidence>
<feature type="active site" description="Proton donor/acceptor" evidence="7">
    <location>
        <position position="72"/>
    </location>
</feature>
<dbReference type="GeneID" id="84808855"/>
<dbReference type="PANTHER" id="PTHR21198">
    <property type="entry name" value="GLUTAMATE RACEMASE"/>
    <property type="match status" value="1"/>
</dbReference>
<evidence type="ECO:0000256" key="3">
    <source>
        <dbReference type="ARBA" id="ARBA00022960"/>
    </source>
</evidence>
<dbReference type="AlphaFoldDB" id="A0A250FTM6"/>
<dbReference type="InterPro" id="IPR033134">
    <property type="entry name" value="Asp/Glu_racemase_AS_2"/>
</dbReference>
<evidence type="ECO:0000313" key="8">
    <source>
        <dbReference type="EMBL" id="ATA87428.1"/>
    </source>
</evidence>
<organism evidence="8 9">
    <name type="scientific">Capnocytophaga gingivalis</name>
    <dbReference type="NCBI Taxonomy" id="1017"/>
    <lineage>
        <taxon>Bacteria</taxon>
        <taxon>Pseudomonadati</taxon>
        <taxon>Bacteroidota</taxon>
        <taxon>Flavobacteriia</taxon>
        <taxon>Flavobacteriales</taxon>
        <taxon>Flavobacteriaceae</taxon>
        <taxon>Capnocytophaga</taxon>
    </lineage>
</organism>
<dbReference type="InterPro" id="IPR015942">
    <property type="entry name" value="Asp/Glu/hydantoin_racemase"/>
</dbReference>
<dbReference type="GO" id="GO:0071555">
    <property type="term" value="P:cell wall organization"/>
    <property type="evidence" value="ECO:0007669"/>
    <property type="project" value="UniProtKB-KW"/>
</dbReference>
<dbReference type="HAMAP" id="MF_00258">
    <property type="entry name" value="Glu_racemase"/>
    <property type="match status" value="1"/>
</dbReference>
<dbReference type="PROSITE" id="PS00923">
    <property type="entry name" value="ASP_GLU_RACEMASE_1"/>
    <property type="match status" value="1"/>
</dbReference>
<evidence type="ECO:0000256" key="6">
    <source>
        <dbReference type="ARBA" id="ARBA00023316"/>
    </source>
</evidence>
<dbReference type="EMBL" id="CP022386">
    <property type="protein sequence ID" value="ATA87428.1"/>
    <property type="molecule type" value="Genomic_DNA"/>
</dbReference>
<name>A0A250FTM6_9FLAO</name>
<dbReference type="PANTHER" id="PTHR21198:SF2">
    <property type="entry name" value="GLUTAMATE RACEMASE"/>
    <property type="match status" value="1"/>
</dbReference>
<feature type="binding site" evidence="7">
    <location>
        <begin position="41"/>
        <end position="42"/>
    </location>
    <ligand>
        <name>substrate</name>
    </ligand>
</feature>
<dbReference type="GO" id="GO:0008881">
    <property type="term" value="F:glutamate racemase activity"/>
    <property type="evidence" value="ECO:0007669"/>
    <property type="project" value="UniProtKB-UniRule"/>
</dbReference>
<dbReference type="OrthoDB" id="9801055at2"/>
<evidence type="ECO:0000256" key="7">
    <source>
        <dbReference type="HAMAP-Rule" id="MF_00258"/>
    </source>
</evidence>